<dbReference type="Pfam" id="PF13719">
    <property type="entry name" value="Zn_ribbon_5"/>
    <property type="match status" value="1"/>
</dbReference>
<evidence type="ECO:0000313" key="4">
    <source>
        <dbReference type="EMBL" id="RUS66338.1"/>
    </source>
</evidence>
<evidence type="ECO:0000259" key="3">
    <source>
        <dbReference type="Pfam" id="PF13719"/>
    </source>
</evidence>
<dbReference type="Proteomes" id="UP000286947">
    <property type="component" value="Unassembled WGS sequence"/>
</dbReference>
<proteinExistence type="predicted"/>
<dbReference type="AlphaFoldDB" id="A0A433SC56"/>
<dbReference type="InterPro" id="IPR021834">
    <property type="entry name" value="DUF3426"/>
</dbReference>
<comment type="caution">
    <text evidence="4">The sequence shown here is derived from an EMBL/GenBank/DDBJ whole genome shotgun (WGS) entry which is preliminary data.</text>
</comment>
<keyword evidence="2" id="KW-0812">Transmembrane</keyword>
<evidence type="ECO:0000256" key="2">
    <source>
        <dbReference type="SAM" id="Phobius"/>
    </source>
</evidence>
<keyword evidence="2" id="KW-1133">Transmembrane helix</keyword>
<dbReference type="EMBL" id="PQSP01000005">
    <property type="protein sequence ID" value="RUS66338.1"/>
    <property type="molecule type" value="Genomic_DNA"/>
</dbReference>
<accession>A0A433SC56</accession>
<keyword evidence="5" id="KW-1185">Reference proteome</keyword>
<organism evidence="4 5">
    <name type="scientific">Saezia sanguinis</name>
    <dbReference type="NCBI Taxonomy" id="1965230"/>
    <lineage>
        <taxon>Bacteria</taxon>
        <taxon>Pseudomonadati</taxon>
        <taxon>Pseudomonadota</taxon>
        <taxon>Betaproteobacteria</taxon>
        <taxon>Burkholderiales</taxon>
        <taxon>Saeziaceae</taxon>
        <taxon>Saezia</taxon>
    </lineage>
</organism>
<gene>
    <name evidence="4" type="ORF">CUZ56_02064</name>
</gene>
<feature type="transmembrane region" description="Helical" evidence="2">
    <location>
        <begin position="430"/>
        <end position="451"/>
    </location>
</feature>
<dbReference type="InterPro" id="IPR011723">
    <property type="entry name" value="Znf/thioredoxin_put"/>
</dbReference>
<feature type="compositionally biased region" description="Polar residues" evidence="1">
    <location>
        <begin position="210"/>
        <end position="237"/>
    </location>
</feature>
<protein>
    <recommendedName>
        <fullName evidence="3">Zinc finger/thioredoxin putative domain-containing protein</fullName>
    </recommendedName>
</protein>
<feature type="compositionally biased region" description="Polar residues" evidence="1">
    <location>
        <begin position="55"/>
        <end position="75"/>
    </location>
</feature>
<dbReference type="RefSeq" id="WP_126980248.1">
    <property type="nucleotide sequence ID" value="NZ_PQSP01000005.1"/>
</dbReference>
<feature type="domain" description="Zinc finger/thioredoxin putative" evidence="3">
    <location>
        <begin position="5"/>
        <end position="39"/>
    </location>
</feature>
<keyword evidence="2" id="KW-0472">Membrane</keyword>
<reference evidence="4 5" key="1">
    <citation type="submission" date="2018-01" db="EMBL/GenBank/DDBJ databases">
        <title>Saezia sanguinis gen. nov., sp. nov., in the order Burkholderiales isolated from human blood.</title>
        <authorList>
            <person name="Medina-Pascual M.J."/>
            <person name="Valdezate S."/>
            <person name="Monzon S."/>
            <person name="Cuesta I."/>
            <person name="Carrasco G."/>
            <person name="Villalon P."/>
            <person name="Saez-Nieto J.A."/>
        </authorList>
    </citation>
    <scope>NUCLEOTIDE SEQUENCE [LARGE SCALE GENOMIC DNA]</scope>
    <source>
        <strain evidence="4 5">CNM695-12</strain>
    </source>
</reference>
<feature type="region of interest" description="Disordered" evidence="1">
    <location>
        <begin position="153"/>
        <end position="182"/>
    </location>
</feature>
<evidence type="ECO:0000313" key="5">
    <source>
        <dbReference type="Proteomes" id="UP000286947"/>
    </source>
</evidence>
<dbReference type="Pfam" id="PF11906">
    <property type="entry name" value="DUF3426"/>
    <property type="match status" value="1"/>
</dbReference>
<feature type="region of interest" description="Disordered" evidence="1">
    <location>
        <begin position="194"/>
        <end position="237"/>
    </location>
</feature>
<name>A0A433SC56_9BURK</name>
<evidence type="ECO:0000256" key="1">
    <source>
        <dbReference type="SAM" id="MobiDB-lite"/>
    </source>
</evidence>
<feature type="region of interest" description="Disordered" evidence="1">
    <location>
        <begin position="109"/>
        <end position="134"/>
    </location>
</feature>
<sequence>MVLAARCPECGTSFRIVPDQLKISDGWVRCGHCAHIFDAYETQYETPEETLHPQPDTTQPDAAQNDNLPQEQASAESPAWEPDSEPPSDFHIEVIDDAALESPAIEPLPADTAATPETSAVNTVPEEEPTTPSFQDSLLSEFHIGWQESVLPSIHTTDPVPPESTFPKKLFSPSQPEKTDNLTPWFKSQIESNAAPAPISAEQHAGTADPLTQEQTPSADTLSPATDQPATEASVPQQIPGSFIERASQSATATPIFSDAPTLETVEARKKQLFPLKNPAENAQATTHFSGLKTAFQPEAEPDVAAENTTTPQAATSSPIMSITLGDDDDFSAPPPATDDDEPTQPRDIFNPSSVFELSTSSTLDHTDSKLPSSYSISDSYIEILHSELPEEEPLPEIGLPSAADEAEPQFSFIKTAHRNTFWQRPIVRIFSTMVFCCLLVTLVLQICLAFRDTLAAQAPSLRPALESLCEPLHCSVSYPRNIQGVSIDHSGFQIIGDNRFQLVMTLRNASAEPIAPPWVELTLTDSIGQTVIRKTLSPDELGITQPFLQPQEEIFIDQTLVVNALDIRGFNTALFYP</sequence>
<feature type="region of interest" description="Disordered" evidence="1">
    <location>
        <begin position="303"/>
        <end position="352"/>
    </location>
</feature>
<feature type="region of interest" description="Disordered" evidence="1">
    <location>
        <begin position="46"/>
        <end position="90"/>
    </location>
</feature>
<dbReference type="NCBIfam" id="TIGR02098">
    <property type="entry name" value="MJ0042_CXXC"/>
    <property type="match status" value="1"/>
</dbReference>
<dbReference type="OrthoDB" id="5294582at2"/>
<feature type="compositionally biased region" description="Polar residues" evidence="1">
    <location>
        <begin position="307"/>
        <end position="321"/>
    </location>
</feature>